<gene>
    <name evidence="10" type="ORF">SAMN06265795_115129</name>
</gene>
<name>A0A239KFG8_9BURK</name>
<dbReference type="GO" id="GO:0016705">
    <property type="term" value="F:oxidoreductase activity, acting on paired donors, with incorporation or reduction of molecular oxygen"/>
    <property type="evidence" value="ECO:0007669"/>
    <property type="project" value="UniProtKB-ARBA"/>
</dbReference>
<keyword evidence="11" id="KW-1185">Reference proteome</keyword>
<dbReference type="PROSITE" id="PS51471">
    <property type="entry name" value="FE2OG_OXY"/>
    <property type="match status" value="1"/>
</dbReference>
<keyword evidence="7" id="KW-0408">Iron</keyword>
<dbReference type="GO" id="GO:0016787">
    <property type="term" value="F:hydrolase activity"/>
    <property type="evidence" value="ECO:0007669"/>
    <property type="project" value="UniProtKB-ARBA"/>
</dbReference>
<dbReference type="Pfam" id="PF13532">
    <property type="entry name" value="2OG-FeII_Oxy_2"/>
    <property type="match status" value="1"/>
</dbReference>
<keyword evidence="3" id="KW-0227">DNA damage</keyword>
<evidence type="ECO:0000313" key="11">
    <source>
        <dbReference type="Proteomes" id="UP000198284"/>
    </source>
</evidence>
<dbReference type="GO" id="GO:0006307">
    <property type="term" value="P:DNA alkylation repair"/>
    <property type="evidence" value="ECO:0007669"/>
    <property type="project" value="InterPro"/>
</dbReference>
<keyword evidence="6" id="KW-0560">Oxidoreductase</keyword>
<evidence type="ECO:0000256" key="4">
    <source>
        <dbReference type="ARBA" id="ARBA00022842"/>
    </source>
</evidence>
<dbReference type="PANTHER" id="PTHR31212:SF4">
    <property type="entry name" value="ALPHA-KETOGLUTARATE-DEPENDENT DIOXYGENASE ALKB HOMOLOG 3"/>
    <property type="match status" value="1"/>
</dbReference>
<dbReference type="GO" id="GO:0032451">
    <property type="term" value="F:demethylase activity"/>
    <property type="evidence" value="ECO:0007669"/>
    <property type="project" value="UniProtKB-ARBA"/>
</dbReference>
<keyword evidence="4" id="KW-0460">Magnesium</keyword>
<dbReference type="EMBL" id="FZOT01000015">
    <property type="protein sequence ID" value="SNT16379.1"/>
    <property type="molecule type" value="Genomic_DNA"/>
</dbReference>
<proteinExistence type="predicted"/>
<evidence type="ECO:0000256" key="2">
    <source>
        <dbReference type="ARBA" id="ARBA00022723"/>
    </source>
</evidence>
<comment type="cofactor">
    <cofactor evidence="1">
        <name>Fe(2+)</name>
        <dbReference type="ChEBI" id="CHEBI:29033"/>
    </cofactor>
</comment>
<dbReference type="OrthoDB" id="190276at2"/>
<dbReference type="GO" id="GO:0140097">
    <property type="term" value="F:catalytic activity, acting on DNA"/>
    <property type="evidence" value="ECO:0007669"/>
    <property type="project" value="UniProtKB-ARBA"/>
</dbReference>
<feature type="domain" description="Fe2OG dioxygenase" evidence="9">
    <location>
        <begin position="106"/>
        <end position="205"/>
    </location>
</feature>
<dbReference type="InterPro" id="IPR037151">
    <property type="entry name" value="AlkB-like_sf"/>
</dbReference>
<evidence type="ECO:0000256" key="1">
    <source>
        <dbReference type="ARBA" id="ARBA00001954"/>
    </source>
</evidence>
<sequence>MTRQAGLFDPAAPGFEEIELADARMRFMPRFYDPAEADRLFDLLLKETDWRQESVVIAGQARQQPRLCAWIGDVGYAYSGLSLAARAWSPTLARIRQQVEAASGHAYNSVLLNLYRNEADAMGWHSDSEPELGPDPAIASLSLGATRSFRLRHARRRDLRPLSLALSHGSLLLMESGVQRFWRHAVPRESAPCGPRINLTFRWIGAG</sequence>
<dbReference type="Proteomes" id="UP000198284">
    <property type="component" value="Unassembled WGS sequence"/>
</dbReference>
<evidence type="ECO:0000313" key="10">
    <source>
        <dbReference type="EMBL" id="SNT16379.1"/>
    </source>
</evidence>
<keyword evidence="2" id="KW-0479">Metal-binding</keyword>
<dbReference type="GO" id="GO:0046872">
    <property type="term" value="F:metal ion binding"/>
    <property type="evidence" value="ECO:0007669"/>
    <property type="project" value="UniProtKB-KW"/>
</dbReference>
<reference evidence="10 11" key="1">
    <citation type="submission" date="2017-06" db="EMBL/GenBank/DDBJ databases">
        <authorList>
            <person name="Kim H.J."/>
            <person name="Triplett B.A."/>
        </authorList>
    </citation>
    <scope>NUCLEOTIDE SEQUENCE [LARGE SCALE GENOMIC DNA]</scope>
    <source>
        <strain evidence="10 11">U15</strain>
    </source>
</reference>
<dbReference type="Gene3D" id="2.60.120.590">
    <property type="entry name" value="Alpha-ketoglutarate-dependent dioxygenase AlkB-like"/>
    <property type="match status" value="1"/>
</dbReference>
<keyword evidence="5 10" id="KW-0223">Dioxygenase</keyword>
<dbReference type="RefSeq" id="WP_089400870.1">
    <property type="nucleotide sequence ID" value="NZ_FZOT01000015.1"/>
</dbReference>
<evidence type="ECO:0000256" key="8">
    <source>
        <dbReference type="ARBA" id="ARBA00023204"/>
    </source>
</evidence>
<dbReference type="GO" id="GO:0051213">
    <property type="term" value="F:dioxygenase activity"/>
    <property type="evidence" value="ECO:0007669"/>
    <property type="project" value="UniProtKB-KW"/>
</dbReference>
<accession>A0A239KFG8</accession>
<dbReference type="InterPro" id="IPR005123">
    <property type="entry name" value="Oxoglu/Fe-dep_dioxygenase_dom"/>
</dbReference>
<evidence type="ECO:0000256" key="6">
    <source>
        <dbReference type="ARBA" id="ARBA00023002"/>
    </source>
</evidence>
<dbReference type="PANTHER" id="PTHR31212">
    <property type="entry name" value="ALPHA-KETOGLUTARATE-DEPENDENT DIOXYGENASE ALKB HOMOLOG 3"/>
    <property type="match status" value="1"/>
</dbReference>
<evidence type="ECO:0000256" key="7">
    <source>
        <dbReference type="ARBA" id="ARBA00023004"/>
    </source>
</evidence>
<evidence type="ECO:0000256" key="3">
    <source>
        <dbReference type="ARBA" id="ARBA00022763"/>
    </source>
</evidence>
<dbReference type="SUPFAM" id="SSF51197">
    <property type="entry name" value="Clavaminate synthase-like"/>
    <property type="match status" value="1"/>
</dbReference>
<dbReference type="AlphaFoldDB" id="A0A239KFG8"/>
<evidence type="ECO:0000259" key="9">
    <source>
        <dbReference type="PROSITE" id="PS51471"/>
    </source>
</evidence>
<dbReference type="FunFam" id="2.60.120.590:FF:000004">
    <property type="entry name" value="DNA oxidative demethylase ALKBH2"/>
    <property type="match status" value="1"/>
</dbReference>
<protein>
    <submittedName>
        <fullName evidence="10">DNA-N1-methyladenine dioxygenase</fullName>
    </submittedName>
</protein>
<evidence type="ECO:0000256" key="5">
    <source>
        <dbReference type="ARBA" id="ARBA00022964"/>
    </source>
</evidence>
<keyword evidence="8" id="KW-0234">DNA repair</keyword>
<dbReference type="InterPro" id="IPR032854">
    <property type="entry name" value="ALKBH3"/>
</dbReference>
<organism evidence="10 11">
    <name type="scientific">Noviherbaspirillum humi</name>
    <dbReference type="NCBI Taxonomy" id="1688639"/>
    <lineage>
        <taxon>Bacteria</taxon>
        <taxon>Pseudomonadati</taxon>
        <taxon>Pseudomonadota</taxon>
        <taxon>Betaproteobacteria</taxon>
        <taxon>Burkholderiales</taxon>
        <taxon>Oxalobacteraceae</taxon>
        <taxon>Noviherbaspirillum</taxon>
    </lineage>
</organism>
<dbReference type="InterPro" id="IPR027450">
    <property type="entry name" value="AlkB-like"/>
</dbReference>